<protein>
    <submittedName>
        <fullName evidence="2">Chmp3 protein</fullName>
    </submittedName>
</protein>
<dbReference type="GO" id="GO:0007034">
    <property type="term" value="P:vacuolar transport"/>
    <property type="evidence" value="ECO:0007669"/>
    <property type="project" value="InterPro"/>
</dbReference>
<dbReference type="Gene3D" id="6.10.140.1230">
    <property type="match status" value="1"/>
</dbReference>
<dbReference type="EMBL" id="CAJNIZ010046721">
    <property type="protein sequence ID" value="CAE7755132.1"/>
    <property type="molecule type" value="Genomic_DNA"/>
</dbReference>
<dbReference type="InterPro" id="IPR005024">
    <property type="entry name" value="Snf7_fam"/>
</dbReference>
<dbReference type="Proteomes" id="UP000649617">
    <property type="component" value="Unassembled WGS sequence"/>
</dbReference>
<dbReference type="AlphaFoldDB" id="A0A812XUY3"/>
<evidence type="ECO:0000256" key="1">
    <source>
        <dbReference type="SAM" id="Coils"/>
    </source>
</evidence>
<dbReference type="Pfam" id="PF03357">
    <property type="entry name" value="Snf7"/>
    <property type="match status" value="1"/>
</dbReference>
<organism evidence="2 3">
    <name type="scientific">Symbiodinium pilosum</name>
    <name type="common">Dinoflagellate</name>
    <dbReference type="NCBI Taxonomy" id="2952"/>
    <lineage>
        <taxon>Eukaryota</taxon>
        <taxon>Sar</taxon>
        <taxon>Alveolata</taxon>
        <taxon>Dinophyceae</taxon>
        <taxon>Suessiales</taxon>
        <taxon>Symbiodiniaceae</taxon>
        <taxon>Symbiodinium</taxon>
    </lineage>
</organism>
<evidence type="ECO:0000313" key="3">
    <source>
        <dbReference type="Proteomes" id="UP000649617"/>
    </source>
</evidence>
<dbReference type="PANTHER" id="PTHR10476">
    <property type="entry name" value="CHARGED MULTIVESICULAR BODY PROTEIN"/>
    <property type="match status" value="1"/>
</dbReference>
<dbReference type="SMR" id="A0A812XUY3"/>
<keyword evidence="1" id="KW-0175">Coiled coil</keyword>
<accession>A0A812XUY3</accession>
<name>A0A812XUY3_SYMPI</name>
<proteinExistence type="predicted"/>
<dbReference type="OrthoDB" id="410626at2759"/>
<reference evidence="2" key="1">
    <citation type="submission" date="2021-02" db="EMBL/GenBank/DDBJ databases">
        <authorList>
            <person name="Dougan E. K."/>
            <person name="Rhodes N."/>
            <person name="Thang M."/>
            <person name="Chan C."/>
        </authorList>
    </citation>
    <scope>NUCLEOTIDE SEQUENCE</scope>
</reference>
<gene>
    <name evidence="2" type="primary">chmp3</name>
    <name evidence="2" type="ORF">SPIL2461_LOCUS21929</name>
</gene>
<sequence length="449" mass="50517">MPLGINLFGKGHTQEAQKESAKEMVREWQRNLRAEARGLDRSIRKIEQEEDKIRKDIQTMAKQGGDPKSIQMLAKSLVRSNKAKDRLYTSRSIMQSAVAELETTAATMRLSDSMSKSAEVMKQMNSLVKIPEMEESISSMKREMMRAGLIDELIDEGMEEMDGPDLEVEAEAEVDKVLDWKLFILSLGRKEQQLRQQVMPDESGVRMSLVDRLLARLACFSEAEACTLELPVLPGQVQLVGFSGDQTNYNESAPHMRWTGHVGLRFSDAPKVMFGFTPDTELRNDMRALVGSLLEGNSFPGKVSDDFQDFEDAALSPHGVIFVFWDVQGACNEKDCGLSSILKDMDDINKVYAFPPEAPQKYRGKAYSACNSTWGALCFNCATYPKSVGLPIPEDTGMLPGYLEKMALLHGSFCRCYKSGRWRPKSDCWAERHRLLFESCAFEQPVEDL</sequence>
<keyword evidence="3" id="KW-1185">Reference proteome</keyword>
<evidence type="ECO:0000313" key="2">
    <source>
        <dbReference type="EMBL" id="CAE7755132.1"/>
    </source>
</evidence>
<comment type="caution">
    <text evidence="2">The sequence shown here is derived from an EMBL/GenBank/DDBJ whole genome shotgun (WGS) entry which is preliminary data.</text>
</comment>
<feature type="coiled-coil region" evidence="1">
    <location>
        <begin position="29"/>
        <end position="63"/>
    </location>
</feature>